<accession>A0A547Q6P5</accession>
<protein>
    <submittedName>
        <fullName evidence="2">Glutathione S-transferase family protein</fullName>
    </submittedName>
</protein>
<organism evidence="2 3">
    <name type="scientific">Palleronia caenipelagi</name>
    <dbReference type="NCBI Taxonomy" id="2489174"/>
    <lineage>
        <taxon>Bacteria</taxon>
        <taxon>Pseudomonadati</taxon>
        <taxon>Pseudomonadota</taxon>
        <taxon>Alphaproteobacteria</taxon>
        <taxon>Rhodobacterales</taxon>
        <taxon>Roseobacteraceae</taxon>
        <taxon>Palleronia</taxon>
    </lineage>
</organism>
<sequence>MTEITLHHYDLSPFSEKIRLALGHKDLDWRSVKVEAVPPRPLLDVLTGGYRRVPVLQIGADVYCDTEVIFRALERVKPTPSLYPTGEGLSKALSLWWDRATWKPAIGVLVDYIGEHLPEEFLRDRKEHYLGYDISKDAMAPQMPAYVQQMTAFAAWLDDMLGEQPYLTGDALSAADLTCYHSLWLLRANCGAEAIDSRLRLSTRLTDWMDRVAGIGHGTSTEMTSDDAIAAAKAATPVDGFDADDDPSGLHFGQRVTVTPDDNARVPVTGQIVAADAQEIVLARDTDEAGLIHIHFPRAGFEALPA</sequence>
<dbReference type="AlphaFoldDB" id="A0A547Q6P5"/>
<dbReference type="InterPro" id="IPR036282">
    <property type="entry name" value="Glutathione-S-Trfase_C_sf"/>
</dbReference>
<dbReference type="Pfam" id="PF13410">
    <property type="entry name" value="GST_C_2"/>
    <property type="match status" value="1"/>
</dbReference>
<dbReference type="CDD" id="cd00299">
    <property type="entry name" value="GST_C_family"/>
    <property type="match status" value="1"/>
</dbReference>
<dbReference type="OrthoDB" id="5791869at2"/>
<dbReference type="Gene3D" id="3.40.30.110">
    <property type="match status" value="2"/>
</dbReference>
<dbReference type="Pfam" id="PF13417">
    <property type="entry name" value="GST_N_3"/>
    <property type="match status" value="1"/>
</dbReference>
<evidence type="ECO:0000313" key="2">
    <source>
        <dbReference type="EMBL" id="TRD22031.1"/>
    </source>
</evidence>
<keyword evidence="2" id="KW-0808">Transferase</keyword>
<feature type="domain" description="GST N-terminal" evidence="1">
    <location>
        <begin position="2"/>
        <end position="81"/>
    </location>
</feature>
<dbReference type="GO" id="GO:0016740">
    <property type="term" value="F:transferase activity"/>
    <property type="evidence" value="ECO:0007669"/>
    <property type="project" value="UniProtKB-KW"/>
</dbReference>
<dbReference type="RefSeq" id="WP_142834019.1">
    <property type="nucleotide sequence ID" value="NZ_VFSV01000008.1"/>
</dbReference>
<evidence type="ECO:0000259" key="1">
    <source>
        <dbReference type="PROSITE" id="PS50404"/>
    </source>
</evidence>
<gene>
    <name evidence="2" type="ORF">FEV53_06575</name>
</gene>
<name>A0A547Q6P5_9RHOB</name>
<proteinExistence type="predicted"/>
<dbReference type="Proteomes" id="UP000318590">
    <property type="component" value="Unassembled WGS sequence"/>
</dbReference>
<reference evidence="2 3" key="1">
    <citation type="submission" date="2019-06" db="EMBL/GenBank/DDBJ databases">
        <title>Paenimaribius caenipelagi gen. nov., sp. nov., isolated from a tidal flat.</title>
        <authorList>
            <person name="Yoon J.-H."/>
        </authorList>
    </citation>
    <scope>NUCLEOTIDE SEQUENCE [LARGE SCALE GENOMIC DNA]</scope>
    <source>
        <strain evidence="2 3">JBTF-M29</strain>
    </source>
</reference>
<evidence type="ECO:0000313" key="3">
    <source>
        <dbReference type="Proteomes" id="UP000318590"/>
    </source>
</evidence>
<dbReference type="SUPFAM" id="SSF52833">
    <property type="entry name" value="Thioredoxin-like"/>
    <property type="match status" value="1"/>
</dbReference>
<dbReference type="InterPro" id="IPR036249">
    <property type="entry name" value="Thioredoxin-like_sf"/>
</dbReference>
<dbReference type="EMBL" id="VFSV01000008">
    <property type="protein sequence ID" value="TRD22031.1"/>
    <property type="molecule type" value="Genomic_DNA"/>
</dbReference>
<comment type="caution">
    <text evidence="2">The sequence shown here is derived from an EMBL/GenBank/DDBJ whole genome shotgun (WGS) entry which is preliminary data.</text>
</comment>
<keyword evidence="3" id="KW-1185">Reference proteome</keyword>
<dbReference type="SUPFAM" id="SSF47616">
    <property type="entry name" value="GST C-terminal domain-like"/>
    <property type="match status" value="1"/>
</dbReference>
<dbReference type="InterPro" id="IPR004045">
    <property type="entry name" value="Glutathione_S-Trfase_N"/>
</dbReference>
<dbReference type="PROSITE" id="PS50404">
    <property type="entry name" value="GST_NTER"/>
    <property type="match status" value="1"/>
</dbReference>
<dbReference type="CDD" id="cd00570">
    <property type="entry name" value="GST_N_family"/>
    <property type="match status" value="1"/>
</dbReference>